<name>A0A0F9GBF2_9ZZZZ</name>
<proteinExistence type="predicted"/>
<reference evidence="2" key="1">
    <citation type="journal article" date="2015" name="Nature">
        <title>Complex archaea that bridge the gap between prokaryotes and eukaryotes.</title>
        <authorList>
            <person name="Spang A."/>
            <person name="Saw J.H."/>
            <person name="Jorgensen S.L."/>
            <person name="Zaremba-Niedzwiedzka K."/>
            <person name="Martijn J."/>
            <person name="Lind A.E."/>
            <person name="van Eijk R."/>
            <person name="Schleper C."/>
            <person name="Guy L."/>
            <person name="Ettema T.J."/>
        </authorList>
    </citation>
    <scope>NUCLEOTIDE SEQUENCE</scope>
</reference>
<dbReference type="AlphaFoldDB" id="A0A0F9GBF2"/>
<sequence length="90" mass="10165">ETLAAELEEKLGQEGFSRSSRKWTSHLTLARVKVLKEKEKLKALLLQYCKEVEGIEVKVNSLSVIKSELAPQGAIYTVLERIPLQSVNRN</sequence>
<feature type="non-terminal residue" evidence="2">
    <location>
        <position position="1"/>
    </location>
</feature>
<dbReference type="EMBL" id="LAZR01029121">
    <property type="protein sequence ID" value="KKL60527.1"/>
    <property type="molecule type" value="Genomic_DNA"/>
</dbReference>
<dbReference type="InterPro" id="IPR009097">
    <property type="entry name" value="Cyclic_Pdiesterase"/>
</dbReference>
<accession>A0A0F9GBF2</accession>
<organism evidence="2">
    <name type="scientific">marine sediment metagenome</name>
    <dbReference type="NCBI Taxonomy" id="412755"/>
    <lineage>
        <taxon>unclassified sequences</taxon>
        <taxon>metagenomes</taxon>
        <taxon>ecological metagenomes</taxon>
    </lineage>
</organism>
<dbReference type="Gene3D" id="3.90.1140.10">
    <property type="entry name" value="Cyclic phosphodiesterase"/>
    <property type="match status" value="1"/>
</dbReference>
<dbReference type="SUPFAM" id="SSF55144">
    <property type="entry name" value="LigT-like"/>
    <property type="match status" value="1"/>
</dbReference>
<feature type="domain" description="Phosphoesterase HXTX" evidence="1">
    <location>
        <begin position="2"/>
        <end position="76"/>
    </location>
</feature>
<gene>
    <name evidence="2" type="ORF">LCGC14_2204450</name>
</gene>
<dbReference type="Pfam" id="PF02834">
    <property type="entry name" value="LigT_PEase"/>
    <property type="match status" value="1"/>
</dbReference>
<evidence type="ECO:0000313" key="2">
    <source>
        <dbReference type="EMBL" id="KKL60527.1"/>
    </source>
</evidence>
<comment type="caution">
    <text evidence="2">The sequence shown here is derived from an EMBL/GenBank/DDBJ whole genome shotgun (WGS) entry which is preliminary data.</text>
</comment>
<protein>
    <recommendedName>
        <fullName evidence="1">Phosphoesterase HXTX domain-containing protein</fullName>
    </recommendedName>
</protein>
<evidence type="ECO:0000259" key="1">
    <source>
        <dbReference type="Pfam" id="PF02834"/>
    </source>
</evidence>
<dbReference type="InterPro" id="IPR014051">
    <property type="entry name" value="Phosphoesterase_HXTX"/>
</dbReference>